<dbReference type="InterPro" id="IPR001258">
    <property type="entry name" value="NHL_repeat"/>
</dbReference>
<dbReference type="InterPro" id="IPR011042">
    <property type="entry name" value="6-blade_b-propeller_TolB-like"/>
</dbReference>
<evidence type="ECO:0008006" key="5">
    <source>
        <dbReference type="Google" id="ProtNLM"/>
    </source>
</evidence>
<evidence type="ECO:0000256" key="2">
    <source>
        <dbReference type="PROSITE-ProRule" id="PRU00504"/>
    </source>
</evidence>
<dbReference type="Pfam" id="PF01436">
    <property type="entry name" value="NHL"/>
    <property type="match status" value="2"/>
</dbReference>
<evidence type="ECO:0000313" key="4">
    <source>
        <dbReference type="Proteomes" id="UP000251889"/>
    </source>
</evidence>
<protein>
    <recommendedName>
        <fullName evidence="5">SMP-30/Gluconolactonase/LRE-like region domain-containing protein</fullName>
    </recommendedName>
</protein>
<gene>
    <name evidence="3" type="ORF">DQQ10_17590</name>
</gene>
<dbReference type="AlphaFoldDB" id="A0A364XZP6"/>
<evidence type="ECO:0000256" key="1">
    <source>
        <dbReference type="ARBA" id="ARBA00022737"/>
    </source>
</evidence>
<dbReference type="PANTHER" id="PTHR13833">
    <property type="match status" value="1"/>
</dbReference>
<keyword evidence="4" id="KW-1185">Reference proteome</keyword>
<keyword evidence="1" id="KW-0677">Repeat</keyword>
<organism evidence="3 4">
    <name type="scientific">Pseudochryseolinea flava</name>
    <dbReference type="NCBI Taxonomy" id="2059302"/>
    <lineage>
        <taxon>Bacteria</taxon>
        <taxon>Pseudomonadati</taxon>
        <taxon>Bacteroidota</taxon>
        <taxon>Cytophagia</taxon>
        <taxon>Cytophagales</taxon>
        <taxon>Fulvivirgaceae</taxon>
        <taxon>Pseudochryseolinea</taxon>
    </lineage>
</organism>
<dbReference type="EMBL" id="QMFY01000009">
    <property type="protein sequence ID" value="RAV99854.1"/>
    <property type="molecule type" value="Genomic_DNA"/>
</dbReference>
<dbReference type="OrthoDB" id="791543at2"/>
<evidence type="ECO:0000313" key="3">
    <source>
        <dbReference type="EMBL" id="RAV99854.1"/>
    </source>
</evidence>
<dbReference type="PROSITE" id="PS51125">
    <property type="entry name" value="NHL"/>
    <property type="match status" value="2"/>
</dbReference>
<proteinExistence type="predicted"/>
<feature type="repeat" description="NHL" evidence="2">
    <location>
        <begin position="66"/>
        <end position="96"/>
    </location>
</feature>
<dbReference type="PANTHER" id="PTHR13833:SF71">
    <property type="entry name" value="NHL DOMAIN-CONTAINING PROTEIN"/>
    <property type="match status" value="1"/>
</dbReference>
<name>A0A364XZP6_9BACT</name>
<feature type="repeat" description="NHL" evidence="2">
    <location>
        <begin position="264"/>
        <end position="299"/>
    </location>
</feature>
<dbReference type="Gene3D" id="2.120.10.30">
    <property type="entry name" value="TolB, C-terminal domain"/>
    <property type="match status" value="3"/>
</dbReference>
<sequence>MRRFYITYIKQRYMKTTGLPVSKRLALSLLILLLISSCCRKSLYVSTYAGNGTSGNTNGVGSAASFAQPIDVAADKKGNVYVAEKGNNAIRKIAPNKTVTLFYDWARRPGAGFVAIRNLDADSNGKLFVIDDDNLSIQTIEGGICSTLTGKRRDDEYYYNYISVDGSPDSASFFYLLDLTVNGSEDFLFAIDRIRTSPTIRQITMSGFVTTPSAYSEAFGSCITMDAKNNMYLSRGSKVVKVSPTGTVTDLAGSNTPGYADGVGAAAQFNNISSIDADAKGNVYVSDNGNHRIRKISVEGVVTTLAGNGTAGFVDGPGGTAQFNDIRGIVVYKCAVYVADLGNNRIRRISIPKS</sequence>
<comment type="caution">
    <text evidence="3">The sequence shown here is derived from an EMBL/GenBank/DDBJ whole genome shotgun (WGS) entry which is preliminary data.</text>
</comment>
<accession>A0A364XZP6</accession>
<dbReference type="SUPFAM" id="SSF101898">
    <property type="entry name" value="NHL repeat"/>
    <property type="match status" value="1"/>
</dbReference>
<reference evidence="3 4" key="1">
    <citation type="submission" date="2018-06" db="EMBL/GenBank/DDBJ databases">
        <title>Chryseolinea flavus sp. nov., a member of the phylum Bacteroidetes isolated from soil.</title>
        <authorList>
            <person name="Li Y."/>
            <person name="Wang J."/>
        </authorList>
    </citation>
    <scope>NUCLEOTIDE SEQUENCE [LARGE SCALE GENOMIC DNA]</scope>
    <source>
        <strain evidence="3 4">SDU1-6</strain>
    </source>
</reference>
<dbReference type="Proteomes" id="UP000251889">
    <property type="component" value="Unassembled WGS sequence"/>
</dbReference>